<feature type="region of interest" description="Disordered" evidence="1">
    <location>
        <begin position="200"/>
        <end position="286"/>
    </location>
</feature>
<feature type="transmembrane region" description="Helical" evidence="2">
    <location>
        <begin position="125"/>
        <end position="146"/>
    </location>
</feature>
<evidence type="ECO:0000313" key="4">
    <source>
        <dbReference type="Proteomes" id="UP001054821"/>
    </source>
</evidence>
<feature type="compositionally biased region" description="Basic and acidic residues" evidence="1">
    <location>
        <begin position="207"/>
        <end position="232"/>
    </location>
</feature>
<organism evidence="3 4">
    <name type="scientific">Prunus dulcis</name>
    <name type="common">Almond</name>
    <name type="synonym">Amygdalus dulcis</name>
    <dbReference type="NCBI Taxonomy" id="3755"/>
    <lineage>
        <taxon>Eukaryota</taxon>
        <taxon>Viridiplantae</taxon>
        <taxon>Streptophyta</taxon>
        <taxon>Embryophyta</taxon>
        <taxon>Tracheophyta</taxon>
        <taxon>Spermatophyta</taxon>
        <taxon>Magnoliopsida</taxon>
        <taxon>eudicotyledons</taxon>
        <taxon>Gunneridae</taxon>
        <taxon>Pentapetalae</taxon>
        <taxon>rosids</taxon>
        <taxon>fabids</taxon>
        <taxon>Rosales</taxon>
        <taxon>Rosaceae</taxon>
        <taxon>Amygdaloideae</taxon>
        <taxon>Amygdaleae</taxon>
        <taxon>Prunus</taxon>
    </lineage>
</organism>
<evidence type="ECO:0000256" key="1">
    <source>
        <dbReference type="SAM" id="MobiDB-lite"/>
    </source>
</evidence>
<reference evidence="3 4" key="1">
    <citation type="journal article" date="2022" name="G3 (Bethesda)">
        <title>Whole-genome sequence and methylome profiling of the almond [Prunus dulcis (Mill.) D.A. Webb] cultivar 'Nonpareil'.</title>
        <authorList>
            <person name="D'Amico-Willman K.M."/>
            <person name="Ouma W.Z."/>
            <person name="Meulia T."/>
            <person name="Sideli G.M."/>
            <person name="Gradziel T.M."/>
            <person name="Fresnedo-Ramirez J."/>
        </authorList>
    </citation>
    <scope>NUCLEOTIDE SEQUENCE [LARGE SCALE GENOMIC DNA]</scope>
    <source>
        <strain evidence="3">Clone GOH B32 T37-40</strain>
    </source>
</reference>
<accession>A0AAD4YZ34</accession>
<keyword evidence="4" id="KW-1185">Reference proteome</keyword>
<gene>
    <name evidence="3" type="ORF">L3X38_027048</name>
</gene>
<comment type="caution">
    <text evidence="3">The sequence shown here is derived from an EMBL/GenBank/DDBJ whole genome shotgun (WGS) entry which is preliminary data.</text>
</comment>
<keyword evidence="2" id="KW-1133">Transmembrane helix</keyword>
<protein>
    <recommendedName>
        <fullName evidence="5">HAT C-terminal dimerisation domain-containing protein</fullName>
    </recommendedName>
</protein>
<dbReference type="PANTHER" id="PTHR11697:SF230">
    <property type="entry name" value="ZINC FINGER, MYM DOMAIN CONTAINING 1"/>
    <property type="match status" value="1"/>
</dbReference>
<dbReference type="AlphaFoldDB" id="A0AAD4YZ34"/>
<sequence length="286" mass="32323">MDEAFVLPGRSRRNAPIKTNHHHYCVELFIYVIDEQLTELDDRFKELLICLACLSPNDSFVAFDKQKLLRLAQFYPQDFSDGDLLALDDQLKLYIHYVSSSSDFSDLQGIGDLAKKMVKTRMHRAFNYVYLLITLALVLPVATASVERAFSVMNIIKGPLRNKMGDQWLSDSLLVYVEKDVFDCIENEAIMLRFQNMKPRRGQLGSRGKDEGGEKDGQSAEKEARAKMELHKAKARHAEKKLSSRQPHVHGGSGGRHHHQPLSAGTRHMHGHQHLGTAGHPMAGTH</sequence>
<dbReference type="InterPro" id="IPR055298">
    <property type="entry name" value="AtLOH3-like"/>
</dbReference>
<proteinExistence type="predicted"/>
<evidence type="ECO:0000256" key="2">
    <source>
        <dbReference type="SAM" id="Phobius"/>
    </source>
</evidence>
<evidence type="ECO:0000313" key="3">
    <source>
        <dbReference type="EMBL" id="KAI5327652.1"/>
    </source>
</evidence>
<dbReference type="Proteomes" id="UP001054821">
    <property type="component" value="Chromosome 5"/>
</dbReference>
<evidence type="ECO:0008006" key="5">
    <source>
        <dbReference type="Google" id="ProtNLM"/>
    </source>
</evidence>
<keyword evidence="2" id="KW-0472">Membrane</keyword>
<dbReference type="EMBL" id="JAJFAZ020000005">
    <property type="protein sequence ID" value="KAI5327652.1"/>
    <property type="molecule type" value="Genomic_DNA"/>
</dbReference>
<name>A0AAD4YZ34_PRUDU</name>
<dbReference type="PANTHER" id="PTHR11697">
    <property type="entry name" value="GENERAL TRANSCRIPTION FACTOR 2-RELATED ZINC FINGER PROTEIN"/>
    <property type="match status" value="1"/>
</dbReference>
<keyword evidence="2" id="KW-0812">Transmembrane</keyword>